<dbReference type="GO" id="GO:0005777">
    <property type="term" value="C:peroxisome"/>
    <property type="evidence" value="ECO:0007669"/>
    <property type="project" value="UniProtKB-SubCell"/>
</dbReference>
<dbReference type="InterPro" id="IPR009100">
    <property type="entry name" value="AcylCoA_DH/oxidase_NM_dom_sf"/>
</dbReference>
<dbReference type="InterPro" id="IPR006439">
    <property type="entry name" value="HAD-SF_hydro_IA"/>
</dbReference>
<dbReference type="Pfam" id="PF00702">
    <property type="entry name" value="Hydrolase"/>
    <property type="match status" value="1"/>
</dbReference>
<evidence type="ECO:0000256" key="4">
    <source>
        <dbReference type="ARBA" id="ARBA00005005"/>
    </source>
</evidence>
<dbReference type="Pfam" id="PF02771">
    <property type="entry name" value="Acyl-CoA_dh_N"/>
    <property type="match status" value="1"/>
</dbReference>
<dbReference type="Pfam" id="PF02770">
    <property type="entry name" value="Acyl-CoA_dh_M"/>
    <property type="match status" value="1"/>
</dbReference>
<dbReference type="PANTHER" id="PTHR48083">
    <property type="entry name" value="MEDIUM-CHAIN SPECIFIC ACYL-COA DEHYDROGENASE, MITOCHONDRIAL-RELATED"/>
    <property type="match status" value="1"/>
</dbReference>
<gene>
    <name evidence="25" type="ORF">DdX_05203</name>
</gene>
<comment type="caution">
    <text evidence="25">The sequence shown here is derived from an EMBL/GenBank/DDBJ whole genome shotgun (WGS) entry which is preliminary data.</text>
</comment>
<dbReference type="InterPro" id="IPR041726">
    <property type="entry name" value="ACAD10_11_N"/>
</dbReference>
<comment type="function">
    <text evidence="14">Acyl-CoA dehydrogenase, that exhibits maximal activity towards saturated C22-CoA. Probably participates in beta-oxydation and energy production but could also play a role in the metabolism of specific fatty acids to control fatty acids composition of cellular lipids in brain.</text>
</comment>
<dbReference type="InterPro" id="IPR036412">
    <property type="entry name" value="HAD-like_sf"/>
</dbReference>
<evidence type="ECO:0000256" key="2">
    <source>
        <dbReference type="ARBA" id="ARBA00004275"/>
    </source>
</evidence>
<evidence type="ECO:0000256" key="3">
    <source>
        <dbReference type="ARBA" id="ARBA00004325"/>
    </source>
</evidence>
<dbReference type="Pfam" id="PF00441">
    <property type="entry name" value="Acyl-CoA_dh_1"/>
    <property type="match status" value="1"/>
</dbReference>
<dbReference type="Gene3D" id="3.90.1200.10">
    <property type="match status" value="1"/>
</dbReference>
<comment type="catalytic activity">
    <reaction evidence="19">
        <text>hexacosanoyl-CoA + oxidized [electron-transfer flavoprotein] + H(+) = (2E)-hexacosenoyl-CoA + reduced [electron-transfer flavoprotein]</text>
        <dbReference type="Rhea" id="RHEA:48216"/>
        <dbReference type="Rhea" id="RHEA-COMP:10685"/>
        <dbReference type="Rhea" id="RHEA-COMP:10686"/>
        <dbReference type="ChEBI" id="CHEBI:15378"/>
        <dbReference type="ChEBI" id="CHEBI:57692"/>
        <dbReference type="ChEBI" id="CHEBI:58307"/>
        <dbReference type="ChEBI" id="CHEBI:64868"/>
        <dbReference type="ChEBI" id="CHEBI:74281"/>
    </reaction>
    <physiologicalReaction direction="left-to-right" evidence="19">
        <dbReference type="Rhea" id="RHEA:48217"/>
    </physiologicalReaction>
</comment>
<keyword evidence="12" id="KW-0576">Peroxisome</keyword>
<keyword evidence="9" id="KW-0560">Oxidoreductase</keyword>
<dbReference type="InterPro" id="IPR009075">
    <property type="entry name" value="AcylCo_DH/oxidase_C"/>
</dbReference>
<dbReference type="CDD" id="cd05154">
    <property type="entry name" value="ACAD10_11_N-like"/>
    <property type="match status" value="1"/>
</dbReference>
<dbReference type="InterPro" id="IPR036250">
    <property type="entry name" value="AcylCo_DH-like_C"/>
</dbReference>
<keyword evidence="11" id="KW-0472">Membrane</keyword>
<keyword evidence="26" id="KW-1185">Reference proteome</keyword>
<sequence length="1026" mass="114633">MVLHIQAVVLDLGGVLIPSPVQVWKDLERSLGLLPSSIFATLHSEEVRPLFHALEKGQLTLEDFENIFTHFYNKKTSRNESSAKLLPIFSKPFSPDAAPNVDGRWIRALMALRAHGIRMAVLTNNWFVDRSHSKPTHPLHNLSVSNGDALFDAIIESCRVGMRKPELGIYKLVLDVLKTSPKDIVFVDDLGVNLKPASELGFNTINCENVEQAILDLEKMVGISLLDHVPGTRIPFPEETLAVNPLLKYLSQRFNWTCRSAKDIIIRKFTYGQSNPTYYIRLRSSKNGGSDRELVLRKKPKGSLLPSAHLIEREYQVQRALRNSQVPVAEVHDYITGVIDTPFYLMQYCDGNVHSDPNLPGMLPKNRYGIYSELARVLAAIHSIDLSKTGLSDFGPKASYLERNLKRLTSQYELSHAVVVPGMDQLITWLASNIPVDSKERTTLIHGDFKIDNVIFHQTKYQAVAVLDWEMSTLGDPWVDLATCLLPHFLQSQPNLKSLFVGMTHPLPEGIPSVAQFLSNYHSALITKHSQEYSADSPEWAFYIAYAAFRYAVIAVGIEQRRHNGQASNPEVAGTNSMTKVAEQLVEMGLRMANGTQRFGRKMQGMFPTVPEAMSNRAFQIYSRVKEFLFQEILPIENHLMEFASGPRKWERNPIIDDLKVKARKRGLWNLFITKHLDPEGKFSGAGLTTVEYGHICELMGYSIFAPEIFNCSAPDTGNMEVLIKYGTEEQQRQFLPGLLDGTIRSCFAMTEPDVASSSAVNIQACIVRDGDDFIVNGKKWFTSGAADPHCKICIFMGRILLSSASNSNNKVPLHKQQSMLIIPFQSPGIHVIRNLSVLGNYDAPGGHCEVLFENVRVPASNLVLGEGRGFEIAQGRLGPGRIHHCMRLIGHAQRAIYIMKQRMSSGSKLVHGKPLKTFQSLRIDLAKSRIEVEQARLLVLNTAHMIDTLGTKHAAGEIAMIKATCPKMANRVIDRAIQVWGAQGLTSDTPLATFLVWARSLQLADGPDIVHMETVAKRELLRSNL</sequence>
<feature type="domain" description="Acyl-CoA dehydrogenase/oxidase N-terminal" evidence="24">
    <location>
        <begin position="648"/>
        <end position="742"/>
    </location>
</feature>
<evidence type="ECO:0000256" key="18">
    <source>
        <dbReference type="ARBA" id="ARBA00048395"/>
    </source>
</evidence>
<dbReference type="PANTHER" id="PTHR48083:SF35">
    <property type="entry name" value="ACYL-COA DEHYDROGENASE FAMILY MEMBER 10"/>
    <property type="match status" value="1"/>
</dbReference>
<dbReference type="SFLD" id="SFLDS00003">
    <property type="entry name" value="Haloacid_Dehalogenase"/>
    <property type="match status" value="1"/>
</dbReference>
<dbReference type="GO" id="GO:0003995">
    <property type="term" value="F:acyl-CoA dehydrogenase activity"/>
    <property type="evidence" value="ECO:0007669"/>
    <property type="project" value="TreeGrafter"/>
</dbReference>
<dbReference type="NCBIfam" id="TIGR02247">
    <property type="entry name" value="HAD-1A3-hyp"/>
    <property type="match status" value="1"/>
</dbReference>
<comment type="pathway">
    <text evidence="4">Lipid metabolism; fatty acid beta-oxidation.</text>
</comment>
<dbReference type="Pfam" id="PF01636">
    <property type="entry name" value="APH"/>
    <property type="match status" value="1"/>
</dbReference>
<accession>A0AAD4NBD8</accession>
<evidence type="ECO:0000259" key="21">
    <source>
        <dbReference type="Pfam" id="PF00441"/>
    </source>
</evidence>
<reference evidence="25" key="1">
    <citation type="submission" date="2022-01" db="EMBL/GenBank/DDBJ databases">
        <title>Genome Sequence Resource for Two Populations of Ditylenchus destructor, the Migratory Endoparasitic Phytonematode.</title>
        <authorList>
            <person name="Zhang H."/>
            <person name="Lin R."/>
            <person name="Xie B."/>
        </authorList>
    </citation>
    <scope>NUCLEOTIDE SEQUENCE</scope>
    <source>
        <strain evidence="25">BazhouSP</strain>
    </source>
</reference>
<dbReference type="Gene3D" id="2.40.110.10">
    <property type="entry name" value="Butyryl-CoA Dehydrogenase, subunit A, domain 2"/>
    <property type="match status" value="1"/>
</dbReference>
<dbReference type="InterPro" id="IPR023198">
    <property type="entry name" value="PGP-like_dom2"/>
</dbReference>
<dbReference type="Gene3D" id="3.40.50.1000">
    <property type="entry name" value="HAD superfamily/HAD-like"/>
    <property type="match status" value="1"/>
</dbReference>
<dbReference type="SFLD" id="SFLDG01129">
    <property type="entry name" value="C1.5:_HAD__Beta-PGM__Phosphata"/>
    <property type="match status" value="1"/>
</dbReference>
<evidence type="ECO:0000256" key="13">
    <source>
        <dbReference type="ARBA" id="ARBA00040622"/>
    </source>
</evidence>
<dbReference type="InterPro" id="IPR050741">
    <property type="entry name" value="Acyl-CoA_dehydrogenase"/>
</dbReference>
<evidence type="ECO:0000256" key="5">
    <source>
        <dbReference type="ARBA" id="ARBA00009347"/>
    </source>
</evidence>
<feature type="domain" description="Aminoglycoside phosphotransferase" evidence="22">
    <location>
        <begin position="266"/>
        <end position="485"/>
    </location>
</feature>
<evidence type="ECO:0000256" key="1">
    <source>
        <dbReference type="ARBA" id="ARBA00001974"/>
    </source>
</evidence>
<comment type="similarity">
    <text evidence="5">Belongs to the acyl-CoA dehydrogenase family.</text>
</comment>
<dbReference type="SUPFAM" id="SSF56784">
    <property type="entry name" value="HAD-like"/>
    <property type="match status" value="1"/>
</dbReference>
<evidence type="ECO:0000259" key="24">
    <source>
        <dbReference type="Pfam" id="PF02771"/>
    </source>
</evidence>
<keyword evidence="6" id="KW-0285">Flavoprotein</keyword>
<dbReference type="PRINTS" id="PR00413">
    <property type="entry name" value="HADHALOGNASE"/>
</dbReference>
<dbReference type="CDD" id="cd02603">
    <property type="entry name" value="HAD_sEH-N_like"/>
    <property type="match status" value="1"/>
</dbReference>
<dbReference type="EMBL" id="JAKKPZ010000005">
    <property type="protein sequence ID" value="KAI1720952.1"/>
    <property type="molecule type" value="Genomic_DNA"/>
</dbReference>
<keyword evidence="10" id="KW-0443">Lipid metabolism</keyword>
<dbReference type="InterPro" id="IPR037069">
    <property type="entry name" value="AcylCoA_DH/ox_N_sf"/>
</dbReference>
<dbReference type="Gene3D" id="3.30.200.20">
    <property type="entry name" value="Phosphorylase Kinase, domain 1"/>
    <property type="match status" value="1"/>
</dbReference>
<comment type="catalytic activity">
    <reaction evidence="20">
        <text>eicosanoyl-CoA + oxidized [electron-transfer flavoprotein] + H(+) = (2E)-eicosenoyl-CoA + reduced [electron-transfer flavoprotein]</text>
        <dbReference type="Rhea" id="RHEA:47236"/>
        <dbReference type="Rhea" id="RHEA-COMP:10685"/>
        <dbReference type="Rhea" id="RHEA-COMP:10686"/>
        <dbReference type="ChEBI" id="CHEBI:15378"/>
        <dbReference type="ChEBI" id="CHEBI:57380"/>
        <dbReference type="ChEBI" id="CHEBI:57692"/>
        <dbReference type="ChEBI" id="CHEBI:58307"/>
        <dbReference type="ChEBI" id="CHEBI:74691"/>
    </reaction>
    <physiologicalReaction direction="left-to-right" evidence="20">
        <dbReference type="Rhea" id="RHEA:47237"/>
    </physiologicalReaction>
</comment>
<dbReference type="InterPro" id="IPR006091">
    <property type="entry name" value="Acyl-CoA_Oxase/DH_mid-dom"/>
</dbReference>
<evidence type="ECO:0000256" key="15">
    <source>
        <dbReference type="ARBA" id="ARBA00047443"/>
    </source>
</evidence>
<dbReference type="GO" id="GO:0050660">
    <property type="term" value="F:flavin adenine dinucleotide binding"/>
    <property type="evidence" value="ECO:0007669"/>
    <property type="project" value="InterPro"/>
</dbReference>
<dbReference type="Gene3D" id="1.10.150.240">
    <property type="entry name" value="Putative phosphatase, domain 2"/>
    <property type="match status" value="1"/>
</dbReference>
<evidence type="ECO:0000256" key="12">
    <source>
        <dbReference type="ARBA" id="ARBA00023140"/>
    </source>
</evidence>
<feature type="domain" description="Acyl-CoA dehydrogenase/oxidase C-terminal" evidence="21">
    <location>
        <begin position="868"/>
        <end position="1019"/>
    </location>
</feature>
<evidence type="ECO:0000256" key="20">
    <source>
        <dbReference type="ARBA" id="ARBA00049140"/>
    </source>
</evidence>
<dbReference type="GO" id="GO:0031966">
    <property type="term" value="C:mitochondrial membrane"/>
    <property type="evidence" value="ECO:0007669"/>
    <property type="project" value="UniProtKB-SubCell"/>
</dbReference>
<evidence type="ECO:0000259" key="23">
    <source>
        <dbReference type="Pfam" id="PF02770"/>
    </source>
</evidence>
<dbReference type="SUPFAM" id="SSF47203">
    <property type="entry name" value="Acyl-CoA dehydrogenase C-terminal domain-like"/>
    <property type="match status" value="1"/>
</dbReference>
<dbReference type="InterPro" id="IPR011009">
    <property type="entry name" value="Kinase-like_dom_sf"/>
</dbReference>
<comment type="catalytic activity">
    <reaction evidence="16">
        <text>docosanoyl-CoA + oxidized [electron-transfer flavoprotein] + H(+) = (2E)-docosenoyl-CoA + reduced [electron-transfer flavoprotein]</text>
        <dbReference type="Rhea" id="RHEA:47228"/>
        <dbReference type="Rhea" id="RHEA-COMP:10685"/>
        <dbReference type="Rhea" id="RHEA-COMP:10686"/>
        <dbReference type="ChEBI" id="CHEBI:15378"/>
        <dbReference type="ChEBI" id="CHEBI:57692"/>
        <dbReference type="ChEBI" id="CHEBI:58307"/>
        <dbReference type="ChEBI" id="CHEBI:65059"/>
        <dbReference type="ChEBI" id="CHEBI:74692"/>
    </reaction>
    <physiologicalReaction direction="left-to-right" evidence="16">
        <dbReference type="Rhea" id="RHEA:47229"/>
    </physiologicalReaction>
</comment>
<dbReference type="SUPFAM" id="SSF56645">
    <property type="entry name" value="Acyl-CoA dehydrogenase NM domain-like"/>
    <property type="match status" value="1"/>
</dbReference>
<dbReference type="InterPro" id="IPR013786">
    <property type="entry name" value="AcylCoA_DH/ox_N"/>
</dbReference>
<evidence type="ECO:0000256" key="16">
    <source>
        <dbReference type="ARBA" id="ARBA00048020"/>
    </source>
</evidence>
<evidence type="ECO:0000256" key="7">
    <source>
        <dbReference type="ARBA" id="ARBA00022827"/>
    </source>
</evidence>
<keyword evidence="8" id="KW-0007">Acetylation</keyword>
<evidence type="ECO:0000256" key="19">
    <source>
        <dbReference type="ARBA" id="ARBA00048399"/>
    </source>
</evidence>
<dbReference type="InterPro" id="IPR023214">
    <property type="entry name" value="HAD_sf"/>
</dbReference>
<dbReference type="Gene3D" id="1.20.140.10">
    <property type="entry name" value="Butyryl-CoA Dehydrogenase, subunit A, domain 3"/>
    <property type="match status" value="1"/>
</dbReference>
<evidence type="ECO:0000256" key="10">
    <source>
        <dbReference type="ARBA" id="ARBA00023098"/>
    </source>
</evidence>
<comment type="catalytic activity">
    <reaction evidence="18">
        <text>tricosanoyl-CoA + oxidized [electron-transfer flavoprotein] + H(+) = (2E)-tricosenoyl-CoA + reduced [electron-transfer flavoprotein]</text>
        <dbReference type="Rhea" id="RHEA:48220"/>
        <dbReference type="Rhea" id="RHEA-COMP:10685"/>
        <dbReference type="Rhea" id="RHEA-COMP:10686"/>
        <dbReference type="ChEBI" id="CHEBI:15378"/>
        <dbReference type="ChEBI" id="CHEBI:57692"/>
        <dbReference type="ChEBI" id="CHEBI:58307"/>
        <dbReference type="ChEBI" id="CHEBI:90118"/>
        <dbReference type="ChEBI" id="CHEBI:90119"/>
    </reaction>
    <physiologicalReaction direction="left-to-right" evidence="18">
        <dbReference type="Rhea" id="RHEA:48221"/>
    </physiologicalReaction>
</comment>
<name>A0AAD4NBD8_9BILA</name>
<evidence type="ECO:0000256" key="6">
    <source>
        <dbReference type="ARBA" id="ARBA00022630"/>
    </source>
</evidence>
<dbReference type="InterPro" id="IPR002575">
    <property type="entry name" value="Aminoglycoside_PTrfase"/>
</dbReference>
<dbReference type="SUPFAM" id="SSF56112">
    <property type="entry name" value="Protein kinase-like (PK-like)"/>
    <property type="match status" value="1"/>
</dbReference>
<dbReference type="Proteomes" id="UP001201812">
    <property type="component" value="Unassembled WGS sequence"/>
</dbReference>
<comment type="catalytic activity">
    <reaction evidence="15">
        <text>a 2,3-saturated acyl-CoA + oxidized [electron-transfer flavoprotein] + H(+) = a (2E)-enoyl-CoA + reduced [electron-transfer flavoprotein]</text>
        <dbReference type="Rhea" id="RHEA:44704"/>
        <dbReference type="Rhea" id="RHEA-COMP:10685"/>
        <dbReference type="Rhea" id="RHEA-COMP:10686"/>
        <dbReference type="ChEBI" id="CHEBI:15378"/>
        <dbReference type="ChEBI" id="CHEBI:57692"/>
        <dbReference type="ChEBI" id="CHEBI:58307"/>
        <dbReference type="ChEBI" id="CHEBI:58856"/>
        <dbReference type="ChEBI" id="CHEBI:65111"/>
    </reaction>
    <physiologicalReaction direction="left-to-right" evidence="15">
        <dbReference type="Rhea" id="RHEA:44705"/>
    </physiologicalReaction>
</comment>
<dbReference type="GO" id="GO:0033539">
    <property type="term" value="P:fatty acid beta-oxidation using acyl-CoA dehydrogenase"/>
    <property type="evidence" value="ECO:0007669"/>
    <property type="project" value="TreeGrafter"/>
</dbReference>
<evidence type="ECO:0000259" key="22">
    <source>
        <dbReference type="Pfam" id="PF01636"/>
    </source>
</evidence>
<dbReference type="NCBIfam" id="TIGR01509">
    <property type="entry name" value="HAD-SF-IA-v3"/>
    <property type="match status" value="1"/>
</dbReference>
<evidence type="ECO:0000256" key="11">
    <source>
        <dbReference type="ARBA" id="ARBA00023136"/>
    </source>
</evidence>
<evidence type="ECO:0000313" key="25">
    <source>
        <dbReference type="EMBL" id="KAI1720952.1"/>
    </source>
</evidence>
<dbReference type="Gene3D" id="1.10.540.10">
    <property type="entry name" value="Acyl-CoA dehydrogenase/oxidase, N-terminal domain"/>
    <property type="match status" value="1"/>
</dbReference>
<proteinExistence type="inferred from homology"/>
<comment type="catalytic activity">
    <reaction evidence="17">
        <text>tetracosanoyl-CoA + oxidized [electron-transfer flavoprotein] + H(+) = (2E)-tetracosenoyl-CoA + reduced [electron-transfer flavoprotein]</text>
        <dbReference type="Rhea" id="RHEA:47232"/>
        <dbReference type="Rhea" id="RHEA-COMP:10685"/>
        <dbReference type="Rhea" id="RHEA-COMP:10686"/>
        <dbReference type="ChEBI" id="CHEBI:15378"/>
        <dbReference type="ChEBI" id="CHEBI:57692"/>
        <dbReference type="ChEBI" id="CHEBI:58307"/>
        <dbReference type="ChEBI" id="CHEBI:65052"/>
        <dbReference type="ChEBI" id="CHEBI:74693"/>
    </reaction>
    <physiologicalReaction direction="left-to-right" evidence="17">
        <dbReference type="Rhea" id="RHEA:47233"/>
    </physiologicalReaction>
</comment>
<evidence type="ECO:0000256" key="17">
    <source>
        <dbReference type="ARBA" id="ARBA00048086"/>
    </source>
</evidence>
<dbReference type="InterPro" id="IPR011945">
    <property type="entry name" value="HAD-SF_ppase_IA/epoxid_hydro_N"/>
</dbReference>
<protein>
    <recommendedName>
        <fullName evidence="13">Acyl-CoA dehydrogenase family member 11</fullName>
    </recommendedName>
</protein>
<evidence type="ECO:0000313" key="26">
    <source>
        <dbReference type="Proteomes" id="UP001201812"/>
    </source>
</evidence>
<organism evidence="25 26">
    <name type="scientific">Ditylenchus destructor</name>
    <dbReference type="NCBI Taxonomy" id="166010"/>
    <lineage>
        <taxon>Eukaryota</taxon>
        <taxon>Metazoa</taxon>
        <taxon>Ecdysozoa</taxon>
        <taxon>Nematoda</taxon>
        <taxon>Chromadorea</taxon>
        <taxon>Rhabditida</taxon>
        <taxon>Tylenchina</taxon>
        <taxon>Tylenchomorpha</taxon>
        <taxon>Sphaerularioidea</taxon>
        <taxon>Anguinidae</taxon>
        <taxon>Anguininae</taxon>
        <taxon>Ditylenchus</taxon>
    </lineage>
</organism>
<comment type="subcellular location">
    <subcellularLocation>
        <location evidence="3">Mitochondrion membrane</location>
    </subcellularLocation>
    <subcellularLocation>
        <location evidence="2">Peroxisome</location>
    </subcellularLocation>
</comment>
<evidence type="ECO:0000256" key="8">
    <source>
        <dbReference type="ARBA" id="ARBA00022990"/>
    </source>
</evidence>
<comment type="cofactor">
    <cofactor evidence="1">
        <name>FAD</name>
        <dbReference type="ChEBI" id="CHEBI:57692"/>
    </cofactor>
</comment>
<evidence type="ECO:0000256" key="9">
    <source>
        <dbReference type="ARBA" id="ARBA00023002"/>
    </source>
</evidence>
<dbReference type="AlphaFoldDB" id="A0AAD4NBD8"/>
<evidence type="ECO:0000256" key="14">
    <source>
        <dbReference type="ARBA" id="ARBA00046026"/>
    </source>
</evidence>
<dbReference type="InterPro" id="IPR046373">
    <property type="entry name" value="Acyl-CoA_Oxase/DH_mid-dom_sf"/>
</dbReference>
<keyword evidence="7" id="KW-0274">FAD</keyword>
<feature type="domain" description="Acyl-CoA oxidase/dehydrogenase middle" evidence="23">
    <location>
        <begin position="747"/>
        <end position="856"/>
    </location>
</feature>